<feature type="binding site" description="axial binding residue" evidence="6">
    <location>
        <position position="105"/>
    </location>
    <ligand>
        <name>heme c</name>
        <dbReference type="ChEBI" id="CHEBI:61717"/>
        <label>1</label>
    </ligand>
    <ligandPart>
        <name>Fe</name>
        <dbReference type="ChEBI" id="CHEBI:18248"/>
    </ligandPart>
</feature>
<gene>
    <name evidence="8" type="ordered locus">HRM2_32060</name>
</gene>
<feature type="binding site" description="axial binding residue" evidence="6">
    <location>
        <position position="101"/>
    </location>
    <ligand>
        <name>heme c</name>
        <dbReference type="ChEBI" id="CHEBI:61717"/>
        <label>1</label>
    </ligand>
    <ligandPart>
        <name>Fe</name>
        <dbReference type="ChEBI" id="CHEBI:18248"/>
    </ligandPart>
</feature>
<dbReference type="KEGG" id="dat:HRM2_32060"/>
<evidence type="ECO:0000313" key="8">
    <source>
        <dbReference type="EMBL" id="ACN16286.1"/>
    </source>
</evidence>
<dbReference type="STRING" id="177437.HRM2_32060"/>
<feature type="binding site" description="axial binding residue" evidence="6">
    <location>
        <position position="52"/>
    </location>
    <ligand>
        <name>heme c</name>
        <dbReference type="ChEBI" id="CHEBI:61717"/>
        <label>1</label>
    </ligand>
    <ligandPart>
        <name>Fe</name>
        <dbReference type="ChEBI" id="CHEBI:18248"/>
    </ligandPart>
</feature>
<dbReference type="HOGENOM" id="CLU_125874_1_0_7"/>
<dbReference type="CDD" id="cd08168">
    <property type="entry name" value="Cytochrom_C3"/>
    <property type="match status" value="1"/>
</dbReference>
<proteinExistence type="predicted"/>
<dbReference type="OrthoDB" id="9807368at2"/>
<dbReference type="SUPFAM" id="SSF48695">
    <property type="entry name" value="Multiheme cytochromes"/>
    <property type="match status" value="1"/>
</dbReference>
<dbReference type="EMBL" id="CP001087">
    <property type="protein sequence ID" value="ACN16286.1"/>
    <property type="molecule type" value="Genomic_DNA"/>
</dbReference>
<dbReference type="GO" id="GO:0020037">
    <property type="term" value="F:heme binding"/>
    <property type="evidence" value="ECO:0007669"/>
    <property type="project" value="InterPro"/>
</dbReference>
<keyword evidence="5 6" id="KW-0408">Iron</keyword>
<dbReference type="InterPro" id="IPR002322">
    <property type="entry name" value="Cyt_c_III"/>
</dbReference>
<dbReference type="eggNOG" id="ENOG5032WU5">
    <property type="taxonomic scope" value="Bacteria"/>
</dbReference>
<keyword evidence="3 6" id="KW-0479">Metal-binding</keyword>
<evidence type="ECO:0000256" key="6">
    <source>
        <dbReference type="PIRSR" id="PIRSR602322-1"/>
    </source>
</evidence>
<feature type="binding site" description="axial binding residue" evidence="6">
    <location>
        <position position="118"/>
    </location>
    <ligand>
        <name>heme c</name>
        <dbReference type="ChEBI" id="CHEBI:61717"/>
        <label>3</label>
    </ligand>
    <ligandPart>
        <name>Fe</name>
        <dbReference type="ChEBI" id="CHEBI:18248"/>
    </ligandPart>
</feature>
<reference evidence="8 9" key="1">
    <citation type="journal article" date="2009" name="Environ. Microbiol.">
        <title>Genome sequence of Desulfobacterium autotrophicum HRM2, a marine sulfate reducer oxidizing organic carbon completely to carbon dioxide.</title>
        <authorList>
            <person name="Strittmatter A.W."/>
            <person name="Liesegang H."/>
            <person name="Rabus R."/>
            <person name="Decker I."/>
            <person name="Amann J."/>
            <person name="Andres S."/>
            <person name="Henne A."/>
            <person name="Fricke W.F."/>
            <person name="Martinez-Arias R."/>
            <person name="Bartels D."/>
            <person name="Goesmann A."/>
            <person name="Krause L."/>
            <person name="Puehler A."/>
            <person name="Klenk H.P."/>
            <person name="Richter M."/>
            <person name="Schuler M."/>
            <person name="Gloeckner F.O."/>
            <person name="Meyerdierks A."/>
            <person name="Gottschalk G."/>
            <person name="Amann R."/>
        </authorList>
    </citation>
    <scope>NUCLEOTIDE SEQUENCE [LARGE SCALE GENOMIC DNA]</scope>
    <source>
        <strain evidence="9">ATCC 43914 / DSM 3382 / HRM2</strain>
    </source>
</reference>
<sequence length="121" mass="13098">MTSKKDLKIALLLAGILLITGIICYASFPPPAPEEPVRLMFHNAAGKVLFGHGTHIADYDLSCVDCHHNIEDDEVYNCSECHEATGDEDMPGRTDAFHTQCKGCHEDAGTGPVECNSCHAI</sequence>
<dbReference type="Pfam" id="PF02085">
    <property type="entry name" value="Cytochrom_CIII"/>
    <property type="match status" value="1"/>
</dbReference>
<evidence type="ECO:0000256" key="1">
    <source>
        <dbReference type="ARBA" id="ARBA00022448"/>
    </source>
</evidence>
<feature type="binding site" description="axial binding residue" evidence="6">
    <location>
        <position position="78"/>
    </location>
    <ligand>
        <name>heme c</name>
        <dbReference type="ChEBI" id="CHEBI:61717"/>
        <label>1</label>
    </ligand>
    <ligandPart>
        <name>Fe</name>
        <dbReference type="ChEBI" id="CHEBI:18248"/>
    </ligandPart>
</feature>
<feature type="binding site" description="axial binding residue" evidence="6">
    <location>
        <position position="55"/>
    </location>
    <ligand>
        <name>heme c</name>
        <dbReference type="ChEBI" id="CHEBI:61717"/>
        <label>1</label>
    </ligand>
    <ligandPart>
        <name>Fe</name>
        <dbReference type="ChEBI" id="CHEBI:18248"/>
    </ligandPart>
</feature>
<dbReference type="PRINTS" id="PR00609">
    <property type="entry name" value="CYTOCHROMEC3"/>
</dbReference>
<keyword evidence="4" id="KW-0249">Electron transport</keyword>
<evidence type="ECO:0000256" key="4">
    <source>
        <dbReference type="ARBA" id="ARBA00022982"/>
    </source>
</evidence>
<feature type="binding site" description="axial binding residue" evidence="6">
    <location>
        <position position="68"/>
    </location>
    <ligand>
        <name>heme c</name>
        <dbReference type="ChEBI" id="CHEBI:61717"/>
        <label>1</label>
    </ligand>
    <ligandPart>
        <name>Fe</name>
        <dbReference type="ChEBI" id="CHEBI:18248"/>
    </ligandPart>
</feature>
<evidence type="ECO:0000313" key="9">
    <source>
        <dbReference type="Proteomes" id="UP000000442"/>
    </source>
</evidence>
<name>C0QLI2_DESAH</name>
<accession>C0QLI2</accession>
<feature type="binding site" description="axial binding residue" evidence="6">
    <location>
        <position position="63"/>
    </location>
    <ligand>
        <name>heme c</name>
        <dbReference type="ChEBI" id="CHEBI:61717"/>
        <label>1</label>
    </ligand>
    <ligandPart>
        <name>Fe</name>
        <dbReference type="ChEBI" id="CHEBI:18248"/>
    </ligandPart>
</feature>
<dbReference type="Gene3D" id="3.90.10.10">
    <property type="entry name" value="Cytochrome C3"/>
    <property type="match status" value="1"/>
</dbReference>
<protein>
    <submittedName>
        <fullName evidence="8">Cytochrome c, class III family protein</fullName>
    </submittedName>
</protein>
<dbReference type="InterPro" id="IPR020942">
    <property type="entry name" value="Cyt_c_III_dom"/>
</dbReference>
<dbReference type="AlphaFoldDB" id="C0QLI2"/>
<feature type="binding site" description="axial binding residue" evidence="6">
    <location>
        <position position="81"/>
    </location>
    <ligand>
        <name>heme c</name>
        <dbReference type="ChEBI" id="CHEBI:61717"/>
        <label>1</label>
    </ligand>
    <ligandPart>
        <name>Fe</name>
        <dbReference type="ChEBI" id="CHEBI:18248"/>
    </ligandPart>
</feature>
<dbReference type="GO" id="GO:0009055">
    <property type="term" value="F:electron transfer activity"/>
    <property type="evidence" value="ECO:0007669"/>
    <property type="project" value="InterPro"/>
</dbReference>
<feature type="binding site" description="axial binding residue" evidence="6">
    <location>
        <position position="115"/>
    </location>
    <ligand>
        <name>heme c</name>
        <dbReference type="ChEBI" id="CHEBI:61717"/>
        <label>1</label>
    </ligand>
    <ligandPart>
        <name>Fe</name>
        <dbReference type="ChEBI" id="CHEBI:18248"/>
    </ligandPart>
</feature>
<feature type="binding site" description="axial binding residue" evidence="6">
    <location>
        <position position="119"/>
    </location>
    <ligand>
        <name>heme c</name>
        <dbReference type="ChEBI" id="CHEBI:61717"/>
        <label>1</label>
    </ligand>
    <ligandPart>
        <name>Fe</name>
        <dbReference type="ChEBI" id="CHEBI:18248"/>
    </ligandPart>
</feature>
<feature type="binding site" description="covalent" evidence="6">
    <location>
        <position position="67"/>
    </location>
    <ligand>
        <name>heme c</name>
        <dbReference type="ChEBI" id="CHEBI:61717"/>
        <label>1</label>
    </ligand>
</feature>
<evidence type="ECO:0000259" key="7">
    <source>
        <dbReference type="Pfam" id="PF02085"/>
    </source>
</evidence>
<evidence type="ECO:0000256" key="3">
    <source>
        <dbReference type="ARBA" id="ARBA00022723"/>
    </source>
</evidence>
<dbReference type="RefSeq" id="WP_015905048.1">
    <property type="nucleotide sequence ID" value="NC_012108.1"/>
</dbReference>
<evidence type="ECO:0000256" key="5">
    <source>
        <dbReference type="ARBA" id="ARBA00023004"/>
    </source>
</evidence>
<organism evidence="8 9">
    <name type="scientific">Desulforapulum autotrophicum (strain ATCC 43914 / DSM 3382 / VKM B-1955 / HRM2)</name>
    <name type="common">Desulfobacterium autotrophicum</name>
    <dbReference type="NCBI Taxonomy" id="177437"/>
    <lineage>
        <taxon>Bacteria</taxon>
        <taxon>Pseudomonadati</taxon>
        <taxon>Thermodesulfobacteriota</taxon>
        <taxon>Desulfobacteria</taxon>
        <taxon>Desulfobacterales</taxon>
        <taxon>Desulfobacteraceae</taxon>
        <taxon>Desulforapulum</taxon>
    </lineage>
</organism>
<keyword evidence="2 6" id="KW-0349">Heme</keyword>
<evidence type="ECO:0000256" key="2">
    <source>
        <dbReference type="ARBA" id="ARBA00022617"/>
    </source>
</evidence>
<keyword evidence="1" id="KW-0813">Transport</keyword>
<dbReference type="Proteomes" id="UP000000442">
    <property type="component" value="Chromosome"/>
</dbReference>
<dbReference type="InterPro" id="IPR036280">
    <property type="entry name" value="Multihaem_cyt_sf"/>
</dbReference>
<feature type="binding site" description="axial binding residue" evidence="6">
    <location>
        <position position="66"/>
    </location>
    <ligand>
        <name>heme c</name>
        <dbReference type="ChEBI" id="CHEBI:61717"/>
        <label>1</label>
    </ligand>
    <ligandPart>
        <name>Fe</name>
        <dbReference type="ChEBI" id="CHEBI:18248"/>
    </ligandPart>
</feature>
<dbReference type="GO" id="GO:0046872">
    <property type="term" value="F:metal ion binding"/>
    <property type="evidence" value="ECO:0007669"/>
    <property type="project" value="UniProtKB-KW"/>
</dbReference>
<feature type="binding site" description="axial binding residue" evidence="6">
    <location>
        <position position="82"/>
    </location>
    <ligand>
        <name>heme c</name>
        <dbReference type="ChEBI" id="CHEBI:61717"/>
        <label>1</label>
    </ligand>
    <ligandPart>
        <name>Fe</name>
        <dbReference type="ChEBI" id="CHEBI:18248"/>
    </ligandPart>
</feature>
<keyword evidence="9" id="KW-1185">Reference proteome</keyword>
<comment type="cofactor">
    <cofactor evidence="6">
        <name>heme c</name>
        <dbReference type="ChEBI" id="CHEBI:61717"/>
    </cofactor>
    <text evidence="6">Binds 4 heme c groups covalently per monomer.</text>
</comment>
<feature type="binding site" description="axial binding residue" evidence="6">
    <location>
        <position position="104"/>
    </location>
    <ligand>
        <name>heme c</name>
        <dbReference type="ChEBI" id="CHEBI:61717"/>
        <label>1</label>
    </ligand>
    <ligandPart>
        <name>Fe</name>
        <dbReference type="ChEBI" id="CHEBI:18248"/>
    </ligandPart>
</feature>
<feature type="domain" description="Class III cytochrome C" evidence="7">
    <location>
        <begin position="40"/>
        <end position="119"/>
    </location>
</feature>